<dbReference type="Proteomes" id="UP000054007">
    <property type="component" value="Unassembled WGS sequence"/>
</dbReference>
<dbReference type="InterPro" id="IPR032675">
    <property type="entry name" value="LRR_dom_sf"/>
</dbReference>
<dbReference type="EMBL" id="KN880567">
    <property type="protein sequence ID" value="KIY66053.1"/>
    <property type="molecule type" value="Genomic_DNA"/>
</dbReference>
<organism evidence="1 2">
    <name type="scientific">Cylindrobasidium torrendii FP15055 ss-10</name>
    <dbReference type="NCBI Taxonomy" id="1314674"/>
    <lineage>
        <taxon>Eukaryota</taxon>
        <taxon>Fungi</taxon>
        <taxon>Dikarya</taxon>
        <taxon>Basidiomycota</taxon>
        <taxon>Agaricomycotina</taxon>
        <taxon>Agaricomycetes</taxon>
        <taxon>Agaricomycetidae</taxon>
        <taxon>Agaricales</taxon>
        <taxon>Marasmiineae</taxon>
        <taxon>Physalacriaceae</taxon>
        <taxon>Cylindrobasidium</taxon>
    </lineage>
</organism>
<name>A0A0D7B661_9AGAR</name>
<gene>
    <name evidence="1" type="ORF">CYLTODRAFT_423779</name>
</gene>
<dbReference type="OrthoDB" id="3365698at2759"/>
<dbReference type="SUPFAM" id="SSF52058">
    <property type="entry name" value="L domain-like"/>
    <property type="match status" value="1"/>
</dbReference>
<evidence type="ECO:0000313" key="1">
    <source>
        <dbReference type="EMBL" id="KIY66053.1"/>
    </source>
</evidence>
<protein>
    <submittedName>
        <fullName evidence="1">Uncharacterized protein</fullName>
    </submittedName>
</protein>
<dbReference type="AlphaFoldDB" id="A0A0D7B661"/>
<proteinExistence type="predicted"/>
<evidence type="ECO:0000313" key="2">
    <source>
        <dbReference type="Proteomes" id="UP000054007"/>
    </source>
</evidence>
<keyword evidence="2" id="KW-1185">Reference proteome</keyword>
<reference evidence="1 2" key="1">
    <citation type="journal article" date="2015" name="Fungal Genet. Biol.">
        <title>Evolution of novel wood decay mechanisms in Agaricales revealed by the genome sequences of Fistulina hepatica and Cylindrobasidium torrendii.</title>
        <authorList>
            <person name="Floudas D."/>
            <person name="Held B.W."/>
            <person name="Riley R."/>
            <person name="Nagy L.G."/>
            <person name="Koehler G."/>
            <person name="Ransdell A.S."/>
            <person name="Younus H."/>
            <person name="Chow J."/>
            <person name="Chiniquy J."/>
            <person name="Lipzen A."/>
            <person name="Tritt A."/>
            <person name="Sun H."/>
            <person name="Haridas S."/>
            <person name="LaButti K."/>
            <person name="Ohm R.A."/>
            <person name="Kues U."/>
            <person name="Blanchette R.A."/>
            <person name="Grigoriev I.V."/>
            <person name="Minto R.E."/>
            <person name="Hibbett D.S."/>
        </authorList>
    </citation>
    <scope>NUCLEOTIDE SEQUENCE [LARGE SCALE GENOMIC DNA]</scope>
    <source>
        <strain evidence="1 2">FP15055 ss-10</strain>
    </source>
</reference>
<dbReference type="Gene3D" id="3.80.10.10">
    <property type="entry name" value="Ribonuclease Inhibitor"/>
    <property type="match status" value="1"/>
</dbReference>
<accession>A0A0D7B661</accession>
<sequence>MSAEILTDIFKHALGNAVSADPTRLAISLVCKSWHRVLYENPSFWSKISLIFGFEPNRGVTIPDWSFFEQALDLAHPHPIDVEIRFDKRIESDNFSKEKQVSIRNILAVLRVHVIHWRSLVLDIPEDLMHAVLESECLDSASSPGLQRVVLRGCHQFEDEHDRGIPITFSPQLRHLEINFHFSDLSPHWGSLQSLCIGFRDAQEAKTILAHPKNLSTLVITHVGSMEHGTTVEPFVLNSVFDLSMSDCALKELHRILRCPRLITFRFSCILKQIHVDHIEPRANCTISEFLLAEEITTHAISIIEASKALISTLDITARCISSGALLLLLTRIHDLQALALQGGESHKENDKIFGSLMDVNVAPQLSSLEIENEYNIIVFCSSLEETIVARHRAGVLRRVRMNQLFEVDADYVRDSFGSLKFLGMCAQSSLAKTLLRLRREGLDVEWTVGERDILELARKRVVTRF</sequence>